<keyword evidence="4" id="KW-1185">Reference proteome</keyword>
<evidence type="ECO:0000313" key="3">
    <source>
        <dbReference type="EMBL" id="KAF6030980.1"/>
    </source>
</evidence>
<reference evidence="3" key="1">
    <citation type="submission" date="2020-06" db="EMBL/GenBank/DDBJ databases">
        <title>Draft genome of Bugula neritina, a colonial animal packing powerful symbionts and potential medicines.</title>
        <authorList>
            <person name="Rayko M."/>
        </authorList>
    </citation>
    <scope>NUCLEOTIDE SEQUENCE [LARGE SCALE GENOMIC DNA]</scope>
    <source>
        <strain evidence="3">Kwan_BN1</strain>
    </source>
</reference>
<accession>A0A7J7JX41</accession>
<dbReference type="Pfam" id="PF08524">
    <property type="entry name" value="rRNA_processing"/>
    <property type="match status" value="1"/>
</dbReference>
<name>A0A7J7JX41_BUGNE</name>
<dbReference type="AlphaFoldDB" id="A0A7J7JX41"/>
<feature type="compositionally biased region" description="Basic residues" evidence="2">
    <location>
        <begin position="118"/>
        <end position="131"/>
    </location>
</feature>
<dbReference type="InterPro" id="IPR013730">
    <property type="entry name" value="Fyv7/TAP26"/>
</dbReference>
<evidence type="ECO:0008006" key="5">
    <source>
        <dbReference type="Google" id="ProtNLM"/>
    </source>
</evidence>
<sequence>MYCCIAVMGKPGNSKGIGAQKYGRSNDGSGFTNIRKKKAINSYKKILRREKRDDDLHQVIKMQKRKKQGIKQDTYKKVHVEIETKRQKAEEDRIKRQQEREERLKQIEESKAVAAEKRKQRQKLFSKKTRKGQPYLDNQITLLLDKIEKSVNKKSKNN</sequence>
<feature type="region of interest" description="Disordered" evidence="2">
    <location>
        <begin position="112"/>
        <end position="131"/>
    </location>
</feature>
<gene>
    <name evidence="3" type="ORF">EB796_010715</name>
</gene>
<protein>
    <recommendedName>
        <fullName evidence="5">rRNA-processing protein FYV7</fullName>
    </recommendedName>
</protein>
<feature type="coiled-coil region" evidence="1">
    <location>
        <begin position="80"/>
        <end position="107"/>
    </location>
</feature>
<evidence type="ECO:0000313" key="4">
    <source>
        <dbReference type="Proteomes" id="UP000593567"/>
    </source>
</evidence>
<keyword evidence="1" id="KW-0175">Coiled coil</keyword>
<organism evidence="3 4">
    <name type="scientific">Bugula neritina</name>
    <name type="common">Brown bryozoan</name>
    <name type="synonym">Sertularia neritina</name>
    <dbReference type="NCBI Taxonomy" id="10212"/>
    <lineage>
        <taxon>Eukaryota</taxon>
        <taxon>Metazoa</taxon>
        <taxon>Spiralia</taxon>
        <taxon>Lophotrochozoa</taxon>
        <taxon>Bryozoa</taxon>
        <taxon>Gymnolaemata</taxon>
        <taxon>Cheilostomatida</taxon>
        <taxon>Flustrina</taxon>
        <taxon>Buguloidea</taxon>
        <taxon>Bugulidae</taxon>
        <taxon>Bugula</taxon>
    </lineage>
</organism>
<evidence type="ECO:0000256" key="2">
    <source>
        <dbReference type="SAM" id="MobiDB-lite"/>
    </source>
</evidence>
<dbReference type="EMBL" id="VXIV02001648">
    <property type="protein sequence ID" value="KAF6030980.1"/>
    <property type="molecule type" value="Genomic_DNA"/>
</dbReference>
<dbReference type="Proteomes" id="UP000593567">
    <property type="component" value="Unassembled WGS sequence"/>
</dbReference>
<proteinExistence type="predicted"/>
<evidence type="ECO:0000256" key="1">
    <source>
        <dbReference type="SAM" id="Coils"/>
    </source>
</evidence>
<comment type="caution">
    <text evidence="3">The sequence shown here is derived from an EMBL/GenBank/DDBJ whole genome shotgun (WGS) entry which is preliminary data.</text>
</comment>